<dbReference type="PANTHER" id="PTHR20857:SF15">
    <property type="entry name" value="THIAMINE-PHOSPHATE SYNTHASE"/>
    <property type="match status" value="1"/>
</dbReference>
<feature type="binding site" evidence="9">
    <location>
        <position position="147"/>
    </location>
    <ligand>
        <name>4-amino-2-methyl-5-(diphosphooxymethyl)pyrimidine</name>
        <dbReference type="ChEBI" id="CHEBI:57841"/>
    </ligand>
</feature>
<keyword evidence="14" id="KW-1185">Reference proteome</keyword>
<dbReference type="InterPro" id="IPR022998">
    <property type="entry name" value="ThiamineP_synth_TenI"/>
</dbReference>
<protein>
    <recommendedName>
        <fullName evidence="9">Thiamine-phosphate synthase</fullName>
        <shortName evidence="9">TP synthase</shortName>
        <shortName evidence="9">TPS</shortName>
        <ecNumber evidence="9">2.5.1.3</ecNumber>
    </recommendedName>
    <alternativeName>
        <fullName evidence="9">Thiamine-phosphate pyrophosphorylase</fullName>
        <shortName evidence="9">TMP pyrophosphorylase</shortName>
        <shortName evidence="9">TMP-PPase</shortName>
    </alternativeName>
</protein>
<evidence type="ECO:0000256" key="10">
    <source>
        <dbReference type="RuleBase" id="RU003826"/>
    </source>
</evidence>
<dbReference type="GO" id="GO:0004789">
    <property type="term" value="F:thiamine-phosphate diphosphorylase activity"/>
    <property type="evidence" value="ECO:0007669"/>
    <property type="project" value="UniProtKB-UniRule"/>
</dbReference>
<reference evidence="13" key="1">
    <citation type="submission" date="2021-01" db="EMBL/GenBank/DDBJ databases">
        <title>Genomic Encyclopedia of Type Strains, Phase IV (KMG-IV): sequencing the most valuable type-strain genomes for metagenomic binning, comparative biology and taxonomic classification.</title>
        <authorList>
            <person name="Goeker M."/>
        </authorList>
    </citation>
    <scope>NUCLEOTIDE SEQUENCE</scope>
    <source>
        <strain evidence="13">DSM 25523</strain>
    </source>
</reference>
<dbReference type="RefSeq" id="WP_204518180.1">
    <property type="nucleotide sequence ID" value="NZ_BAABIN010000002.1"/>
</dbReference>
<gene>
    <name evidence="9" type="primary">thiE</name>
    <name evidence="13" type="ORF">JOD01_002030</name>
</gene>
<evidence type="ECO:0000256" key="4">
    <source>
        <dbReference type="ARBA" id="ARBA00022842"/>
    </source>
</evidence>
<dbReference type="AlphaFoldDB" id="A0A938XZ24"/>
<comment type="function">
    <text evidence="9">Condenses 4-methyl-5-(beta-hydroxyethyl)thiazole monophosphate (THZ-P) and 2-methyl-4-amino-5-hydroxymethyl pyrimidine pyrophosphate (HMP-PP) to form thiamine monophosphate (TMP).</text>
</comment>
<dbReference type="GO" id="GO:0009229">
    <property type="term" value="P:thiamine diphosphate biosynthetic process"/>
    <property type="evidence" value="ECO:0007669"/>
    <property type="project" value="UniProtKB-UniRule"/>
</dbReference>
<accession>A0A938XZ24</accession>
<dbReference type="EC" id="2.5.1.3" evidence="9"/>
<comment type="catalytic activity">
    <reaction evidence="7 9 10">
        <text>2-(2-carboxy-4-methylthiazol-5-yl)ethyl phosphate + 4-amino-2-methyl-5-(diphosphooxymethyl)pyrimidine + 2 H(+) = thiamine phosphate + CO2 + diphosphate</text>
        <dbReference type="Rhea" id="RHEA:47848"/>
        <dbReference type="ChEBI" id="CHEBI:15378"/>
        <dbReference type="ChEBI" id="CHEBI:16526"/>
        <dbReference type="ChEBI" id="CHEBI:33019"/>
        <dbReference type="ChEBI" id="CHEBI:37575"/>
        <dbReference type="ChEBI" id="CHEBI:57841"/>
        <dbReference type="ChEBI" id="CHEBI:62890"/>
        <dbReference type="EC" id="2.5.1.3"/>
    </reaction>
</comment>
<keyword evidence="3 9" id="KW-0479">Metal-binding</keyword>
<feature type="binding site" evidence="9">
    <location>
        <position position="99"/>
    </location>
    <ligand>
        <name>Mg(2+)</name>
        <dbReference type="ChEBI" id="CHEBI:18420"/>
    </ligand>
</feature>
<evidence type="ECO:0000256" key="5">
    <source>
        <dbReference type="ARBA" id="ARBA00022977"/>
    </source>
</evidence>
<dbReference type="GO" id="GO:0009228">
    <property type="term" value="P:thiamine biosynthetic process"/>
    <property type="evidence" value="ECO:0007669"/>
    <property type="project" value="UniProtKB-KW"/>
</dbReference>
<comment type="pathway">
    <text evidence="1 9 11">Cofactor biosynthesis; thiamine diphosphate biosynthesis; thiamine phosphate from 4-amino-2-methyl-5-diphosphomethylpyrimidine and 4-methyl-5-(2-phosphoethyl)-thiazole: step 1/1.</text>
</comment>
<evidence type="ECO:0000256" key="2">
    <source>
        <dbReference type="ARBA" id="ARBA00022679"/>
    </source>
</evidence>
<feature type="binding site" evidence="9">
    <location>
        <begin position="144"/>
        <end position="146"/>
    </location>
    <ligand>
        <name>2-[(2R,5Z)-2-carboxy-4-methylthiazol-5(2H)-ylidene]ethyl phosphate</name>
        <dbReference type="ChEBI" id="CHEBI:62899"/>
    </ligand>
</feature>
<feature type="binding site" evidence="9">
    <location>
        <position position="118"/>
    </location>
    <ligand>
        <name>4-amino-2-methyl-5-(diphosphooxymethyl)pyrimidine</name>
        <dbReference type="ChEBI" id="CHEBI:57841"/>
    </ligand>
</feature>
<evidence type="ECO:0000256" key="1">
    <source>
        <dbReference type="ARBA" id="ARBA00005165"/>
    </source>
</evidence>
<dbReference type="EMBL" id="JAFBEB010000006">
    <property type="protein sequence ID" value="MBM7590426.1"/>
    <property type="molecule type" value="Genomic_DNA"/>
</dbReference>
<evidence type="ECO:0000313" key="14">
    <source>
        <dbReference type="Proteomes" id="UP000717624"/>
    </source>
</evidence>
<dbReference type="NCBIfam" id="TIGR00693">
    <property type="entry name" value="thiE"/>
    <property type="match status" value="1"/>
</dbReference>
<evidence type="ECO:0000259" key="12">
    <source>
        <dbReference type="Pfam" id="PF02581"/>
    </source>
</evidence>
<evidence type="ECO:0000256" key="11">
    <source>
        <dbReference type="RuleBase" id="RU004253"/>
    </source>
</evidence>
<keyword evidence="4 9" id="KW-0460">Magnesium</keyword>
<dbReference type="GO" id="GO:0005737">
    <property type="term" value="C:cytoplasm"/>
    <property type="evidence" value="ECO:0007669"/>
    <property type="project" value="TreeGrafter"/>
</dbReference>
<evidence type="ECO:0000256" key="6">
    <source>
        <dbReference type="ARBA" id="ARBA00047334"/>
    </source>
</evidence>
<evidence type="ECO:0000256" key="7">
    <source>
        <dbReference type="ARBA" id="ARBA00047851"/>
    </source>
</evidence>
<dbReference type="InterPro" id="IPR013785">
    <property type="entry name" value="Aldolase_TIM"/>
</dbReference>
<dbReference type="Proteomes" id="UP000717624">
    <property type="component" value="Unassembled WGS sequence"/>
</dbReference>
<comment type="catalytic activity">
    <reaction evidence="6 9 10">
        <text>4-methyl-5-(2-phosphooxyethyl)-thiazole + 4-amino-2-methyl-5-(diphosphooxymethyl)pyrimidine + H(+) = thiamine phosphate + diphosphate</text>
        <dbReference type="Rhea" id="RHEA:22328"/>
        <dbReference type="ChEBI" id="CHEBI:15378"/>
        <dbReference type="ChEBI" id="CHEBI:33019"/>
        <dbReference type="ChEBI" id="CHEBI:37575"/>
        <dbReference type="ChEBI" id="CHEBI:57841"/>
        <dbReference type="ChEBI" id="CHEBI:58296"/>
        <dbReference type="EC" id="2.5.1.3"/>
    </reaction>
</comment>
<comment type="cofactor">
    <cofactor evidence="9">
        <name>Mg(2+)</name>
        <dbReference type="ChEBI" id="CHEBI:18420"/>
    </cofactor>
    <text evidence="9">Binds 1 Mg(2+) ion per subunit.</text>
</comment>
<dbReference type="GO" id="GO:0000287">
    <property type="term" value="F:magnesium ion binding"/>
    <property type="evidence" value="ECO:0007669"/>
    <property type="project" value="UniProtKB-UniRule"/>
</dbReference>
<feature type="binding site" evidence="9">
    <location>
        <position position="80"/>
    </location>
    <ligand>
        <name>Mg(2+)</name>
        <dbReference type="ChEBI" id="CHEBI:18420"/>
    </ligand>
</feature>
<dbReference type="Pfam" id="PF02581">
    <property type="entry name" value="TMP-TENI"/>
    <property type="match status" value="1"/>
</dbReference>
<name>A0A938XZ24_9BACL</name>
<comment type="catalytic activity">
    <reaction evidence="8 9 10">
        <text>2-[(2R,5Z)-2-carboxy-4-methylthiazol-5(2H)-ylidene]ethyl phosphate + 4-amino-2-methyl-5-(diphosphooxymethyl)pyrimidine + 2 H(+) = thiamine phosphate + CO2 + diphosphate</text>
        <dbReference type="Rhea" id="RHEA:47844"/>
        <dbReference type="ChEBI" id="CHEBI:15378"/>
        <dbReference type="ChEBI" id="CHEBI:16526"/>
        <dbReference type="ChEBI" id="CHEBI:33019"/>
        <dbReference type="ChEBI" id="CHEBI:37575"/>
        <dbReference type="ChEBI" id="CHEBI:57841"/>
        <dbReference type="ChEBI" id="CHEBI:62899"/>
        <dbReference type="EC" id="2.5.1.3"/>
    </reaction>
</comment>
<sequence>MKQRDSLRQKLQVYLVIGSQDCDFSAEKTLQITGEALAGGVGLVQFRDKGSRLSESERIQLARQMQALCREHNALFFVNDDVQLAVDLKADGIHVGQDDMPLSEVKKLVGDNCLIGVSAGTVSEAVAAQQGGADYLGVGAMYATASKPDAGEPIGPNGLADIRRAVGERLPIVGIGGIHLGNAASVLQAGADGIAVISAITRAESPRQAARTLSAEVRSQLQQIEAQTR</sequence>
<evidence type="ECO:0000256" key="9">
    <source>
        <dbReference type="HAMAP-Rule" id="MF_00097"/>
    </source>
</evidence>
<feature type="domain" description="Thiamine phosphate synthase/TenI" evidence="12">
    <location>
        <begin position="13"/>
        <end position="200"/>
    </location>
</feature>
<dbReference type="HAMAP" id="MF_00097">
    <property type="entry name" value="TMP_synthase"/>
    <property type="match status" value="1"/>
</dbReference>
<dbReference type="Gene3D" id="3.20.20.70">
    <property type="entry name" value="Aldolase class I"/>
    <property type="match status" value="1"/>
</dbReference>
<feature type="binding site" evidence="9">
    <location>
        <position position="79"/>
    </location>
    <ligand>
        <name>4-amino-2-methyl-5-(diphosphooxymethyl)pyrimidine</name>
        <dbReference type="ChEBI" id="CHEBI:57841"/>
    </ligand>
</feature>
<evidence type="ECO:0000256" key="8">
    <source>
        <dbReference type="ARBA" id="ARBA00047883"/>
    </source>
</evidence>
<comment type="caution">
    <text evidence="13">The sequence shown here is derived from an EMBL/GenBank/DDBJ whole genome shotgun (WGS) entry which is preliminary data.</text>
</comment>
<feature type="binding site" evidence="9">
    <location>
        <begin position="197"/>
        <end position="198"/>
    </location>
    <ligand>
        <name>2-[(2R,5Z)-2-carboxy-4-methylthiazol-5(2H)-ylidene]ethyl phosphate</name>
        <dbReference type="ChEBI" id="CHEBI:62899"/>
    </ligand>
</feature>
<keyword evidence="5 9" id="KW-0784">Thiamine biosynthesis</keyword>
<dbReference type="SUPFAM" id="SSF51391">
    <property type="entry name" value="Thiamin phosphate synthase"/>
    <property type="match status" value="1"/>
</dbReference>
<keyword evidence="2 9" id="KW-0808">Transferase</keyword>
<dbReference type="InterPro" id="IPR034291">
    <property type="entry name" value="TMP_synthase"/>
</dbReference>
<evidence type="ECO:0000256" key="3">
    <source>
        <dbReference type="ARBA" id="ARBA00022723"/>
    </source>
</evidence>
<dbReference type="FunFam" id="3.20.20.70:FF:000096">
    <property type="entry name" value="Thiamine-phosphate synthase"/>
    <property type="match status" value="1"/>
</dbReference>
<feature type="binding site" evidence="9">
    <location>
        <position position="177"/>
    </location>
    <ligand>
        <name>2-[(2R,5Z)-2-carboxy-4-methylthiazol-5(2H)-ylidene]ethyl phosphate</name>
        <dbReference type="ChEBI" id="CHEBI:62899"/>
    </ligand>
</feature>
<dbReference type="CDD" id="cd00564">
    <property type="entry name" value="TMP_TenI"/>
    <property type="match status" value="1"/>
</dbReference>
<organism evidence="13 14">
    <name type="scientific">Brevibacillus fulvus</name>
    <dbReference type="NCBI Taxonomy" id="1125967"/>
    <lineage>
        <taxon>Bacteria</taxon>
        <taxon>Bacillati</taxon>
        <taxon>Bacillota</taxon>
        <taxon>Bacilli</taxon>
        <taxon>Bacillales</taxon>
        <taxon>Paenibacillaceae</taxon>
        <taxon>Brevibacillus</taxon>
    </lineage>
</organism>
<dbReference type="InterPro" id="IPR036206">
    <property type="entry name" value="ThiamineP_synth_sf"/>
</dbReference>
<proteinExistence type="inferred from homology"/>
<evidence type="ECO:0000313" key="13">
    <source>
        <dbReference type="EMBL" id="MBM7590426.1"/>
    </source>
</evidence>
<comment type="similarity">
    <text evidence="9 10">Belongs to the thiamine-phosphate synthase family.</text>
</comment>
<feature type="binding site" evidence="9">
    <location>
        <begin position="45"/>
        <end position="49"/>
    </location>
    <ligand>
        <name>4-amino-2-methyl-5-(diphosphooxymethyl)pyrimidine</name>
        <dbReference type="ChEBI" id="CHEBI:57841"/>
    </ligand>
</feature>
<dbReference type="PANTHER" id="PTHR20857">
    <property type="entry name" value="THIAMINE-PHOSPHATE PYROPHOSPHORYLASE"/>
    <property type="match status" value="1"/>
</dbReference>